<dbReference type="SUPFAM" id="SSF52799">
    <property type="entry name" value="(Phosphotyrosine protein) phosphatases II"/>
    <property type="match status" value="1"/>
</dbReference>
<dbReference type="Proteomes" id="UP000588647">
    <property type="component" value="Unassembled WGS sequence"/>
</dbReference>
<reference evidence="1 2" key="1">
    <citation type="submission" date="2020-08" db="EMBL/GenBank/DDBJ databases">
        <title>Genomic Encyclopedia of Type Strains, Phase IV (KMG-IV): sequencing the most valuable type-strain genomes for metagenomic binning, comparative biology and taxonomic classification.</title>
        <authorList>
            <person name="Goeker M."/>
        </authorList>
    </citation>
    <scope>NUCLEOTIDE SEQUENCE [LARGE SCALE GENOMIC DNA]</scope>
    <source>
        <strain evidence="1 2">DSM 103570</strain>
    </source>
</reference>
<dbReference type="Gene3D" id="3.90.190.10">
    <property type="entry name" value="Protein tyrosine phosphatase superfamily"/>
    <property type="match status" value="1"/>
</dbReference>
<sequence>MTAGFIEARCGRRYASGWPGRVVVRGQSEARRHLASLDPTHVLSLKAPGLSYLGPRDLAPDRHLVLEFDDVDDPASLAAPTREHVAAARAFADGLPADARLLIHGLQGVSRAPAMAIGLLAGLLPTNEAAAAVRACCSQPPSPNRLLVALFDEELGLSGTLMEACDTRFVPGSGTLRRRGAQASTNFAFDMLKGCEAAVDEAP</sequence>
<dbReference type="InterPro" id="IPR029021">
    <property type="entry name" value="Prot-tyrosine_phosphatase-like"/>
</dbReference>
<dbReference type="RefSeq" id="WP_183208167.1">
    <property type="nucleotide sequence ID" value="NZ_JAAAMM010000003.1"/>
</dbReference>
<evidence type="ECO:0000313" key="1">
    <source>
        <dbReference type="EMBL" id="MBB4003259.1"/>
    </source>
</evidence>
<organism evidence="1 2">
    <name type="scientific">Aurantimonas endophytica</name>
    <dbReference type="NCBI Taxonomy" id="1522175"/>
    <lineage>
        <taxon>Bacteria</taxon>
        <taxon>Pseudomonadati</taxon>
        <taxon>Pseudomonadota</taxon>
        <taxon>Alphaproteobacteria</taxon>
        <taxon>Hyphomicrobiales</taxon>
        <taxon>Aurantimonadaceae</taxon>
        <taxon>Aurantimonas</taxon>
    </lineage>
</organism>
<keyword evidence="2" id="KW-1185">Reference proteome</keyword>
<name>A0A7W6MPU0_9HYPH</name>
<dbReference type="AlphaFoldDB" id="A0A7W6MPU0"/>
<protein>
    <recommendedName>
        <fullName evidence="3">Phosphatase</fullName>
    </recommendedName>
</protein>
<evidence type="ECO:0000313" key="2">
    <source>
        <dbReference type="Proteomes" id="UP000588647"/>
    </source>
</evidence>
<gene>
    <name evidence="1" type="ORF">GGR03_002340</name>
</gene>
<proteinExistence type="predicted"/>
<accession>A0A7W6MPU0</accession>
<dbReference type="EMBL" id="JACIEM010000003">
    <property type="protein sequence ID" value="MBB4003259.1"/>
    <property type="molecule type" value="Genomic_DNA"/>
</dbReference>
<evidence type="ECO:0008006" key="3">
    <source>
        <dbReference type="Google" id="ProtNLM"/>
    </source>
</evidence>
<comment type="caution">
    <text evidence="1">The sequence shown here is derived from an EMBL/GenBank/DDBJ whole genome shotgun (WGS) entry which is preliminary data.</text>
</comment>